<feature type="binding site" evidence="7">
    <location>
        <position position="129"/>
    </location>
    <ligand>
        <name>Zn(2+)</name>
        <dbReference type="ChEBI" id="CHEBI:29105"/>
    </ligand>
</feature>
<dbReference type="FunFam" id="3.40.225.10:FF:000003">
    <property type="entry name" value="Methylthioribulose-1-phosphate dehydratase"/>
    <property type="match status" value="1"/>
</dbReference>
<reference evidence="9" key="1">
    <citation type="journal article" date="2021" name="Open Biol.">
        <title>Shared evolutionary footprints suggest mitochondrial oxidative damage underlies multiple complex I losses in fungi.</title>
        <authorList>
            <person name="Schikora-Tamarit M.A."/>
            <person name="Marcet-Houben M."/>
            <person name="Nosek J."/>
            <person name="Gabaldon T."/>
        </authorList>
    </citation>
    <scope>NUCLEOTIDE SEQUENCE</scope>
    <source>
        <strain evidence="9">CBS2887</strain>
    </source>
</reference>
<dbReference type="Pfam" id="PF00596">
    <property type="entry name" value="Aldolase_II"/>
    <property type="match status" value="1"/>
</dbReference>
<keyword evidence="1 7" id="KW-0963">Cytoplasm</keyword>
<feature type="binding site" evidence="7">
    <location>
        <position position="109"/>
    </location>
    <ligand>
        <name>substrate</name>
    </ligand>
</feature>
<dbReference type="GO" id="GO:0019509">
    <property type="term" value="P:L-methionine salvage from methylthioadenosine"/>
    <property type="evidence" value="ECO:0007669"/>
    <property type="project" value="UniProtKB-UniRule"/>
</dbReference>
<feature type="binding site" evidence="7">
    <location>
        <position position="206"/>
    </location>
    <ligand>
        <name>Zn(2+)</name>
        <dbReference type="ChEBI" id="CHEBI:29105"/>
    </ligand>
</feature>
<evidence type="ECO:0000256" key="5">
    <source>
        <dbReference type="ARBA" id="ARBA00023167"/>
    </source>
</evidence>
<keyword evidence="4 7" id="KW-0862">Zinc</keyword>
<dbReference type="GO" id="GO:0005737">
    <property type="term" value="C:cytoplasm"/>
    <property type="evidence" value="ECO:0007669"/>
    <property type="project" value="UniProtKB-SubCell"/>
</dbReference>
<feature type="active site" description="Proton donor/acceptor" evidence="7">
    <location>
        <position position="150"/>
    </location>
</feature>
<feature type="binding site" evidence="7">
    <location>
        <position position="127"/>
    </location>
    <ligand>
        <name>Zn(2+)</name>
        <dbReference type="ChEBI" id="CHEBI:29105"/>
    </ligand>
</feature>
<dbReference type="PANTHER" id="PTHR10640">
    <property type="entry name" value="METHYLTHIORIBULOSE-1-PHOSPHATE DEHYDRATASE"/>
    <property type="match status" value="1"/>
</dbReference>
<dbReference type="AlphaFoldDB" id="A0A9P8Q4N1"/>
<comment type="pathway">
    <text evidence="7">Amino-acid biosynthesis; L-methionine biosynthesis via salvage pathway; L-methionine from S-methyl-5-thio-alpha-D-ribose 1-phosphate: step 2/6.</text>
</comment>
<proteinExistence type="inferred from homology"/>
<dbReference type="GO" id="GO:0046570">
    <property type="term" value="F:methylthioribulose 1-phosphate dehydratase activity"/>
    <property type="evidence" value="ECO:0007669"/>
    <property type="project" value="UniProtKB-UniRule"/>
</dbReference>
<keyword evidence="3 7" id="KW-0479">Metal-binding</keyword>
<evidence type="ECO:0000256" key="1">
    <source>
        <dbReference type="ARBA" id="ARBA00022490"/>
    </source>
</evidence>
<dbReference type="GO" id="GO:0008270">
    <property type="term" value="F:zinc ion binding"/>
    <property type="evidence" value="ECO:0007669"/>
    <property type="project" value="UniProtKB-UniRule"/>
</dbReference>
<evidence type="ECO:0000256" key="4">
    <source>
        <dbReference type="ARBA" id="ARBA00022833"/>
    </source>
</evidence>
<dbReference type="InterPro" id="IPR017714">
    <property type="entry name" value="MethylthioRu-1-P_deHdtase_MtnB"/>
</dbReference>
<feature type="domain" description="Class II aldolase/adducin N-terminal" evidence="8">
    <location>
        <begin position="40"/>
        <end position="233"/>
    </location>
</feature>
<dbReference type="OrthoDB" id="191080at2759"/>
<protein>
    <recommendedName>
        <fullName evidence="7">Methylthioribulose-1-phosphate dehydratase</fullName>
        <shortName evidence="7">MTRu-1-P dehydratase</shortName>
        <ecNumber evidence="7">4.2.1.109</ecNumber>
    </recommendedName>
</protein>
<dbReference type="SUPFAM" id="SSF53639">
    <property type="entry name" value="AraD/HMP-PK domain-like"/>
    <property type="match status" value="1"/>
</dbReference>
<dbReference type="PANTHER" id="PTHR10640:SF7">
    <property type="entry name" value="METHYLTHIORIBULOSE-1-PHOSPHATE DEHYDRATASE"/>
    <property type="match status" value="1"/>
</dbReference>
<dbReference type="SMART" id="SM01007">
    <property type="entry name" value="Aldolase_II"/>
    <property type="match status" value="1"/>
</dbReference>
<evidence type="ECO:0000256" key="3">
    <source>
        <dbReference type="ARBA" id="ARBA00022723"/>
    </source>
</evidence>
<keyword evidence="6 7" id="KW-0456">Lyase</keyword>
<dbReference type="InterPro" id="IPR036409">
    <property type="entry name" value="Aldolase_II/adducin_N_sf"/>
</dbReference>
<keyword evidence="5 7" id="KW-0486">Methionine biosynthesis</keyword>
<evidence type="ECO:0000313" key="10">
    <source>
        <dbReference type="Proteomes" id="UP000774326"/>
    </source>
</evidence>
<gene>
    <name evidence="7" type="primary">MDE1</name>
    <name evidence="9" type="ORF">WICPIJ_005031</name>
</gene>
<dbReference type="EMBL" id="JAEUBG010002832">
    <property type="protein sequence ID" value="KAH3684008.1"/>
    <property type="molecule type" value="Genomic_DNA"/>
</dbReference>
<dbReference type="Gene3D" id="3.40.225.10">
    <property type="entry name" value="Class II aldolase/adducin N-terminal domain"/>
    <property type="match status" value="1"/>
</dbReference>
<dbReference type="HAMAP" id="MF_03116">
    <property type="entry name" value="Salvage_MtnB_euk"/>
    <property type="match status" value="1"/>
</dbReference>
<comment type="catalytic activity">
    <reaction evidence="7">
        <text>5-(methylsulfanyl)-D-ribulose 1-phosphate = 5-methylsulfanyl-2,3-dioxopentyl phosphate + H2O</text>
        <dbReference type="Rhea" id="RHEA:15549"/>
        <dbReference type="ChEBI" id="CHEBI:15377"/>
        <dbReference type="ChEBI" id="CHEBI:58548"/>
        <dbReference type="ChEBI" id="CHEBI:58828"/>
        <dbReference type="EC" id="4.2.1.109"/>
    </reaction>
</comment>
<evidence type="ECO:0000313" key="9">
    <source>
        <dbReference type="EMBL" id="KAH3684008.1"/>
    </source>
</evidence>
<evidence type="ECO:0000256" key="7">
    <source>
        <dbReference type="HAMAP-Rule" id="MF_03116"/>
    </source>
</evidence>
<comment type="caution">
    <text evidence="9">The sequence shown here is derived from an EMBL/GenBank/DDBJ whole genome shotgun (WGS) entry which is preliminary data.</text>
</comment>
<keyword evidence="2 7" id="KW-0028">Amino-acid biosynthesis</keyword>
<dbReference type="InterPro" id="IPR027514">
    <property type="entry name" value="Salvage_MtnB_euk"/>
</dbReference>
<comment type="function">
    <text evidence="7">Catalyzes the dehydration of methylthioribulose-1-phosphate (MTRu-1-P) into 2,3-diketo-5-methylthiopentyl-1-phosphate (DK-MTP-1-P).</text>
</comment>
<comment type="similarity">
    <text evidence="7">Belongs to the aldolase class II family. MtnB subfamily.</text>
</comment>
<reference evidence="9" key="2">
    <citation type="submission" date="2021-01" db="EMBL/GenBank/DDBJ databases">
        <authorList>
            <person name="Schikora-Tamarit M.A."/>
        </authorList>
    </citation>
    <scope>NUCLEOTIDE SEQUENCE</scope>
    <source>
        <strain evidence="9">CBS2887</strain>
    </source>
</reference>
<dbReference type="Proteomes" id="UP000774326">
    <property type="component" value="Unassembled WGS sequence"/>
</dbReference>
<evidence type="ECO:0000256" key="2">
    <source>
        <dbReference type="ARBA" id="ARBA00022605"/>
    </source>
</evidence>
<name>A0A9P8Q4N1_WICPI</name>
<comment type="subcellular location">
    <subcellularLocation>
        <location evidence="7">Cytoplasm</location>
    </subcellularLocation>
</comment>
<comment type="cofactor">
    <cofactor evidence="7">
        <name>Zn(2+)</name>
        <dbReference type="ChEBI" id="CHEBI:29105"/>
    </cofactor>
    <text evidence="7">Binds 1 zinc ion per subunit.</text>
</comment>
<organism evidence="9 10">
    <name type="scientific">Wickerhamomyces pijperi</name>
    <name type="common">Yeast</name>
    <name type="synonym">Pichia pijperi</name>
    <dbReference type="NCBI Taxonomy" id="599730"/>
    <lineage>
        <taxon>Eukaryota</taxon>
        <taxon>Fungi</taxon>
        <taxon>Dikarya</taxon>
        <taxon>Ascomycota</taxon>
        <taxon>Saccharomycotina</taxon>
        <taxon>Saccharomycetes</taxon>
        <taxon>Phaffomycetales</taxon>
        <taxon>Wickerhamomycetaceae</taxon>
        <taxon>Wickerhamomyces</taxon>
    </lineage>
</organism>
<dbReference type="InterPro" id="IPR001303">
    <property type="entry name" value="Aldolase_II/adducin_N"/>
</dbReference>
<evidence type="ECO:0000259" key="8">
    <source>
        <dbReference type="SMART" id="SM01007"/>
    </source>
</evidence>
<keyword evidence="10" id="KW-1185">Reference proteome</keyword>
<dbReference type="NCBIfam" id="TIGR03328">
    <property type="entry name" value="salvage_mtnB"/>
    <property type="match status" value="1"/>
</dbReference>
<evidence type="ECO:0000256" key="6">
    <source>
        <dbReference type="ARBA" id="ARBA00023239"/>
    </source>
</evidence>
<sequence length="260" mass="29180">MCSCQCTHSADKITPKAIEPVTADSSDALITSTDALHPANVIVELCSLFYTNNWVTGTGGGISIKDGNKIYLAPSGVQKERMKPEDLFVLDHQTREYLRVPKVFKPSACTPLFMNCYDLRNAGACIHTHSQAAVMVSLLYENEFRISNIEQIKAIPKGFEPGYLSFFDTLTIPIIDNVAHEQDLEIPMQEIMKKYPHTVAVIVRRHGIFIWGENIWKAKIYNEAIDYLLELAVKMKGFGIRTDGGLGSEKRDVDPKIYDH</sequence>
<dbReference type="EC" id="4.2.1.109" evidence="7"/>
<accession>A0A9P8Q4N1</accession>